<proteinExistence type="predicted"/>
<accession>A0ABQ3PNF0</accession>
<evidence type="ECO:0000259" key="1">
    <source>
        <dbReference type="SMART" id="SM00860"/>
    </source>
</evidence>
<gene>
    <name evidence="2" type="ORF">Shyd_78930</name>
</gene>
<feature type="domain" description="Knr4/Smi1-like" evidence="1">
    <location>
        <begin position="59"/>
        <end position="190"/>
    </location>
</feature>
<dbReference type="InterPro" id="IPR018958">
    <property type="entry name" value="Knr4/Smi1-like_dom"/>
</dbReference>
<reference evidence="2" key="1">
    <citation type="submission" date="2024-05" db="EMBL/GenBank/DDBJ databases">
        <title>Whole genome shotgun sequence of Streptomyces hydrogenans NBRC 13475.</title>
        <authorList>
            <person name="Komaki H."/>
            <person name="Tamura T."/>
        </authorList>
    </citation>
    <scope>NUCLEOTIDE SEQUENCE</scope>
    <source>
        <strain evidence="2">NBRC 13475</strain>
    </source>
</reference>
<dbReference type="SMART" id="SM00860">
    <property type="entry name" value="SMI1_KNR4"/>
    <property type="match status" value="1"/>
</dbReference>
<protein>
    <recommendedName>
        <fullName evidence="1">Knr4/Smi1-like domain-containing protein</fullName>
    </recommendedName>
</protein>
<dbReference type="SUPFAM" id="SSF160631">
    <property type="entry name" value="SMI1/KNR4-like"/>
    <property type="match status" value="1"/>
</dbReference>
<organism evidence="2 3">
    <name type="scientific">Streptomyces hydrogenans</name>
    <dbReference type="NCBI Taxonomy" id="1873719"/>
    <lineage>
        <taxon>Bacteria</taxon>
        <taxon>Bacillati</taxon>
        <taxon>Actinomycetota</taxon>
        <taxon>Actinomycetes</taxon>
        <taxon>Kitasatosporales</taxon>
        <taxon>Streptomycetaceae</taxon>
        <taxon>Streptomyces</taxon>
    </lineage>
</organism>
<keyword evidence="3" id="KW-1185">Reference proteome</keyword>
<name>A0ABQ3PNF0_9ACTN</name>
<comment type="caution">
    <text evidence="2">The sequence shown here is derived from an EMBL/GenBank/DDBJ whole genome shotgun (WGS) entry which is preliminary data.</text>
</comment>
<dbReference type="EMBL" id="BNDW01000102">
    <property type="protein sequence ID" value="GHI26522.1"/>
    <property type="molecule type" value="Genomic_DNA"/>
</dbReference>
<evidence type="ECO:0000313" key="3">
    <source>
        <dbReference type="Proteomes" id="UP001052739"/>
    </source>
</evidence>
<dbReference type="InterPro" id="IPR037883">
    <property type="entry name" value="Knr4/Smi1-like_sf"/>
</dbReference>
<sequence length="220" mass="24403">MRGWFHGGRWIGLGAIRRPYGPLPVLLVAEGRGPADGLPEGTTWLGGVVAATGRDLSAPRHPVDWADVEARLGTALPVDYRQLAEVFGEGAFDDHLRLYVPGSDARGSDLVGNALRSAEWARTSGSRLWEPYGVYPAPGGLLQWGDTEQADTFYWLTEGDDPERWPVIACSDDFDSWARFDGTVTEFLHQVLTDRHHPYSLARYFDGHWFTPYGEDDLTG</sequence>
<dbReference type="Proteomes" id="UP001052739">
    <property type="component" value="Unassembled WGS sequence"/>
</dbReference>
<evidence type="ECO:0000313" key="2">
    <source>
        <dbReference type="EMBL" id="GHI26522.1"/>
    </source>
</evidence>
<dbReference type="RefSeq" id="WP_190223099.1">
    <property type="nucleotide sequence ID" value="NZ_BNBS01000026.1"/>
</dbReference>